<dbReference type="AlphaFoldDB" id="A0ABD5ZRV2"/>
<evidence type="ECO:0000256" key="2">
    <source>
        <dbReference type="SAM" id="Phobius"/>
    </source>
</evidence>
<dbReference type="Pfam" id="PF24418">
    <property type="entry name" value="DUF7550"/>
    <property type="match status" value="1"/>
</dbReference>
<evidence type="ECO:0000313" key="3">
    <source>
        <dbReference type="EMBL" id="MFC7236196.1"/>
    </source>
</evidence>
<gene>
    <name evidence="3" type="ORF">ACFQJ4_12805</name>
</gene>
<keyword evidence="2" id="KW-1133">Transmembrane helix</keyword>
<dbReference type="RefSeq" id="WP_276234351.1">
    <property type="nucleotide sequence ID" value="NZ_CP119802.1"/>
</dbReference>
<organism evidence="3 4">
    <name type="scientific">Halosegnis marinus</name>
    <dbReference type="NCBI Taxonomy" id="3034023"/>
    <lineage>
        <taxon>Archaea</taxon>
        <taxon>Methanobacteriati</taxon>
        <taxon>Methanobacteriota</taxon>
        <taxon>Stenosarchaea group</taxon>
        <taxon>Halobacteria</taxon>
        <taxon>Halobacteriales</taxon>
        <taxon>Natronomonadaceae</taxon>
        <taxon>Halosegnis</taxon>
    </lineage>
</organism>
<keyword evidence="4" id="KW-1185">Reference proteome</keyword>
<dbReference type="InterPro" id="IPR055972">
    <property type="entry name" value="DUF7550"/>
</dbReference>
<name>A0ABD5ZRV2_9EURY</name>
<evidence type="ECO:0000256" key="1">
    <source>
        <dbReference type="SAM" id="MobiDB-lite"/>
    </source>
</evidence>
<keyword evidence="2" id="KW-0812">Transmembrane</keyword>
<sequence length="55" mass="5767">MSDDAHDDGGGHESEYATERTTAPQSDYTNREVAIGFAVALLGMAVVFAVPVLLA</sequence>
<dbReference type="GeneID" id="79267907"/>
<evidence type="ECO:0000313" key="4">
    <source>
        <dbReference type="Proteomes" id="UP001596398"/>
    </source>
</evidence>
<feature type="region of interest" description="Disordered" evidence="1">
    <location>
        <begin position="1"/>
        <end position="25"/>
    </location>
</feature>
<feature type="compositionally biased region" description="Basic and acidic residues" evidence="1">
    <location>
        <begin position="7"/>
        <end position="18"/>
    </location>
</feature>
<protein>
    <submittedName>
        <fullName evidence="3">Uncharacterized protein</fullName>
    </submittedName>
</protein>
<dbReference type="Proteomes" id="UP001596398">
    <property type="component" value="Unassembled WGS sequence"/>
</dbReference>
<comment type="caution">
    <text evidence="3">The sequence shown here is derived from an EMBL/GenBank/DDBJ whole genome shotgun (WGS) entry which is preliminary data.</text>
</comment>
<accession>A0ABD5ZRV2</accession>
<dbReference type="EMBL" id="JBHTAP010000001">
    <property type="protein sequence ID" value="MFC7236196.1"/>
    <property type="molecule type" value="Genomic_DNA"/>
</dbReference>
<proteinExistence type="predicted"/>
<feature type="transmembrane region" description="Helical" evidence="2">
    <location>
        <begin position="33"/>
        <end position="54"/>
    </location>
</feature>
<reference evidence="3 4" key="1">
    <citation type="journal article" date="2019" name="Int. J. Syst. Evol. Microbiol.">
        <title>The Global Catalogue of Microorganisms (GCM) 10K type strain sequencing project: providing services to taxonomists for standard genome sequencing and annotation.</title>
        <authorList>
            <consortium name="The Broad Institute Genomics Platform"/>
            <consortium name="The Broad Institute Genome Sequencing Center for Infectious Disease"/>
            <person name="Wu L."/>
            <person name="Ma J."/>
        </authorList>
    </citation>
    <scope>NUCLEOTIDE SEQUENCE [LARGE SCALE GENOMIC DNA]</scope>
    <source>
        <strain evidence="3 4">DT85</strain>
    </source>
</reference>
<keyword evidence="2" id="KW-0472">Membrane</keyword>